<gene>
    <name evidence="1" type="ORF">LCGC14_0224040</name>
</gene>
<name>A0A0F9WWS2_9ZZZZ</name>
<accession>A0A0F9WWS2</accession>
<dbReference type="EMBL" id="LAZR01000107">
    <property type="protein sequence ID" value="KKN90821.1"/>
    <property type="molecule type" value="Genomic_DNA"/>
</dbReference>
<reference evidence="1" key="1">
    <citation type="journal article" date="2015" name="Nature">
        <title>Complex archaea that bridge the gap between prokaryotes and eukaryotes.</title>
        <authorList>
            <person name="Spang A."/>
            <person name="Saw J.H."/>
            <person name="Jorgensen S.L."/>
            <person name="Zaremba-Niedzwiedzka K."/>
            <person name="Martijn J."/>
            <person name="Lind A.E."/>
            <person name="van Eijk R."/>
            <person name="Schleper C."/>
            <person name="Guy L."/>
            <person name="Ettema T.J."/>
        </authorList>
    </citation>
    <scope>NUCLEOTIDE SEQUENCE</scope>
</reference>
<evidence type="ECO:0000313" key="1">
    <source>
        <dbReference type="EMBL" id="KKN90821.1"/>
    </source>
</evidence>
<dbReference type="AlphaFoldDB" id="A0A0F9WWS2"/>
<proteinExistence type="predicted"/>
<sequence length="149" mass="17037">MADLDKCVNDLLDMYLYAHEVVELTTIEMEKGVQDFFRETEISIESMEESEAFSRMIGDNIAELINITNNLKKCVLNNKVITPLIAGMKHTCIPFNNTLDTLFNKYVKNLKDNYNSNSKRSMESLDILVRAQIIKETAIGAISSYRCKK</sequence>
<comment type="caution">
    <text evidence="1">The sequence shown here is derived from an EMBL/GenBank/DDBJ whole genome shotgun (WGS) entry which is preliminary data.</text>
</comment>
<protein>
    <submittedName>
        <fullName evidence="1">Uncharacterized protein</fullName>
    </submittedName>
</protein>
<organism evidence="1">
    <name type="scientific">marine sediment metagenome</name>
    <dbReference type="NCBI Taxonomy" id="412755"/>
    <lineage>
        <taxon>unclassified sequences</taxon>
        <taxon>metagenomes</taxon>
        <taxon>ecological metagenomes</taxon>
    </lineage>
</organism>